<protein>
    <submittedName>
        <fullName evidence="1">Uncharacterized protein</fullName>
    </submittedName>
</protein>
<dbReference type="RefSeq" id="WP_381077424.1">
    <property type="nucleotide sequence ID" value="NZ_JBHUDX010000004.1"/>
</dbReference>
<gene>
    <name evidence="1" type="ORF">ACFSL4_01770</name>
</gene>
<proteinExistence type="predicted"/>
<accession>A0ABW4IK00</accession>
<sequence>MYDLGDVVPLGVRVTDASGALVDAGSMALTITLPDQTTVTADPVAPASTGTYSYDYATAQAGRHIVRWVATGANAMAQSDVFDVRPADPQFLFSLADGKKHLNIAATSTGDDEELRDWIAATTMVVEHFVGPCARRTVTERHSFSVADVRVLRHTPALALTSVVPVLTSGTTYNPVDLDLDEETGIVQRKDGGLLYGPLRFTYTAGRAVITPNISAAGRIILQHLWETQRGAMGGVRLGGGNDFSVSEPIPGLGYAVPNRALELLEPDRTPPGVA</sequence>
<dbReference type="Proteomes" id="UP001597261">
    <property type="component" value="Unassembled WGS sequence"/>
</dbReference>
<organism evidence="1 2">
    <name type="scientific">Streptomyces caeni</name>
    <dbReference type="NCBI Taxonomy" id="2307231"/>
    <lineage>
        <taxon>Bacteria</taxon>
        <taxon>Bacillati</taxon>
        <taxon>Actinomycetota</taxon>
        <taxon>Actinomycetes</taxon>
        <taxon>Kitasatosporales</taxon>
        <taxon>Streptomycetaceae</taxon>
        <taxon>Streptomyces</taxon>
    </lineage>
</organism>
<evidence type="ECO:0000313" key="1">
    <source>
        <dbReference type="EMBL" id="MFD1656994.1"/>
    </source>
</evidence>
<evidence type="ECO:0000313" key="2">
    <source>
        <dbReference type="Proteomes" id="UP001597261"/>
    </source>
</evidence>
<name>A0ABW4IK00_9ACTN</name>
<keyword evidence="2" id="KW-1185">Reference proteome</keyword>
<reference evidence="2" key="1">
    <citation type="journal article" date="2019" name="Int. J. Syst. Evol. Microbiol.">
        <title>The Global Catalogue of Microorganisms (GCM) 10K type strain sequencing project: providing services to taxonomists for standard genome sequencing and annotation.</title>
        <authorList>
            <consortium name="The Broad Institute Genomics Platform"/>
            <consortium name="The Broad Institute Genome Sequencing Center for Infectious Disease"/>
            <person name="Wu L."/>
            <person name="Ma J."/>
        </authorList>
    </citation>
    <scope>NUCLEOTIDE SEQUENCE [LARGE SCALE GENOMIC DNA]</scope>
    <source>
        <strain evidence="2">CGMCC 1.12470</strain>
    </source>
</reference>
<comment type="caution">
    <text evidence="1">The sequence shown here is derived from an EMBL/GenBank/DDBJ whole genome shotgun (WGS) entry which is preliminary data.</text>
</comment>
<dbReference type="EMBL" id="JBHUDX010000004">
    <property type="protein sequence ID" value="MFD1656994.1"/>
    <property type="molecule type" value="Genomic_DNA"/>
</dbReference>